<gene>
    <name evidence="3" type="ORF">D9757_000919</name>
</gene>
<dbReference type="InterPro" id="IPR011009">
    <property type="entry name" value="Kinase-like_dom_sf"/>
</dbReference>
<evidence type="ECO:0000259" key="2">
    <source>
        <dbReference type="Pfam" id="PF17667"/>
    </source>
</evidence>
<feature type="domain" description="Fungal-type protein kinase" evidence="2">
    <location>
        <begin position="200"/>
        <end position="388"/>
    </location>
</feature>
<evidence type="ECO:0000256" key="1">
    <source>
        <dbReference type="SAM" id="MobiDB-lite"/>
    </source>
</evidence>
<dbReference type="PANTHER" id="PTHR38248:SF2">
    <property type="entry name" value="FUNK1 11"/>
    <property type="match status" value="1"/>
</dbReference>
<name>A0A8H5HZX3_9AGAR</name>
<feature type="region of interest" description="Disordered" evidence="1">
    <location>
        <begin position="133"/>
        <end position="169"/>
    </location>
</feature>
<proteinExistence type="predicted"/>
<dbReference type="InterPro" id="IPR040976">
    <property type="entry name" value="Pkinase_fungal"/>
</dbReference>
<feature type="compositionally biased region" description="Polar residues" evidence="1">
    <location>
        <begin position="158"/>
        <end position="168"/>
    </location>
</feature>
<dbReference type="Proteomes" id="UP000518752">
    <property type="component" value="Unassembled WGS sequence"/>
</dbReference>
<dbReference type="AlphaFoldDB" id="A0A8H5HZX3"/>
<dbReference type="PANTHER" id="PTHR38248">
    <property type="entry name" value="FUNK1 6"/>
    <property type="match status" value="1"/>
</dbReference>
<evidence type="ECO:0000313" key="3">
    <source>
        <dbReference type="EMBL" id="KAF5392684.1"/>
    </source>
</evidence>
<organism evidence="3 4">
    <name type="scientific">Collybiopsis confluens</name>
    <dbReference type="NCBI Taxonomy" id="2823264"/>
    <lineage>
        <taxon>Eukaryota</taxon>
        <taxon>Fungi</taxon>
        <taxon>Dikarya</taxon>
        <taxon>Basidiomycota</taxon>
        <taxon>Agaricomycotina</taxon>
        <taxon>Agaricomycetes</taxon>
        <taxon>Agaricomycetidae</taxon>
        <taxon>Agaricales</taxon>
        <taxon>Marasmiineae</taxon>
        <taxon>Omphalotaceae</taxon>
        <taxon>Collybiopsis</taxon>
    </lineage>
</organism>
<accession>A0A8H5HZX3</accession>
<protein>
    <recommendedName>
        <fullName evidence="2">Fungal-type protein kinase domain-containing protein</fullName>
    </recommendedName>
</protein>
<feature type="compositionally biased region" description="Basic and acidic residues" evidence="1">
    <location>
        <begin position="682"/>
        <end position="692"/>
    </location>
</feature>
<dbReference type="Pfam" id="PF17667">
    <property type="entry name" value="Pkinase_fungal"/>
    <property type="match status" value="2"/>
</dbReference>
<dbReference type="SUPFAM" id="SSF56112">
    <property type="entry name" value="Protein kinase-like (PK-like)"/>
    <property type="match status" value="1"/>
</dbReference>
<comment type="caution">
    <text evidence="3">The sequence shown here is derived from an EMBL/GenBank/DDBJ whole genome shotgun (WGS) entry which is preliminary data.</text>
</comment>
<feature type="region of interest" description="Disordered" evidence="1">
    <location>
        <begin position="659"/>
        <end position="710"/>
    </location>
</feature>
<feature type="domain" description="Fungal-type protein kinase" evidence="2">
    <location>
        <begin position="409"/>
        <end position="531"/>
    </location>
</feature>
<sequence length="710" mass="79948">MTNAAHVAVPIRATSIIMSATPENNTIPLLHETPAHARLSSTYPFTSTTQDVNSVFAVAAEDMKEKYFGPIQVSEFLKYYLPKHAQTPPLPDINYAAFRRVASQPAEPHMYEPLISALEPFCKGITLLNSSTHEDSHPPTFHGHHSKPDISIYDDSNKPPSSNPTDSSRMLGFMELKNDTADEPFADDGPFERDTLRPRHTRGQIAVYSTSIAASQYRTRIFSVFINRSLCRIMCATRSGTTVTRSFNYTKSTHLATFFWHLSHSSAEARGIDTTFSRMFKDDAELEAARSALGLKATVVVHRVSVVDEVTKATSFFIVSEPFTRAHTSPTGRCSRCFVAYDVARKKVVVLKDHWRVSGYDAEGITYRALNAQLVPNIPTLVTAGDVNEGVPGWQCGDEVFLKLYRPRVYHHYRLVLDTVGRSLTEFESTWQLVTAIMDAMDAHQVAFKRCSRLHRDVSVGNILITDKGRGMLIDWELSKDVKQTGARTYEKTGTWQFKSMRLIQANNDYTVTNSIADDIESFLWVLSWVVARNAPSKMADAACAGFLQVFDLHPLSTVTKLDKLFGGAVTIKALQLETAQVSRLLLTLWRQFGARYGSEYFLMKKEDKSPEFSEEWLRTLDSHDWMIEQLRTALSDEKWEKLNDPRIDRKLPQTSKCLTAGQKKRRSAVSNDLPATLSKRFRTDVPPREPSVESGTPLKPRAWTAISQT</sequence>
<dbReference type="Gene3D" id="1.10.510.10">
    <property type="entry name" value="Transferase(Phosphotransferase) domain 1"/>
    <property type="match status" value="1"/>
</dbReference>
<dbReference type="EMBL" id="JAACJN010000004">
    <property type="protein sequence ID" value="KAF5392684.1"/>
    <property type="molecule type" value="Genomic_DNA"/>
</dbReference>
<evidence type="ECO:0000313" key="4">
    <source>
        <dbReference type="Proteomes" id="UP000518752"/>
    </source>
</evidence>
<dbReference type="OrthoDB" id="5592585at2759"/>
<reference evidence="3 4" key="1">
    <citation type="journal article" date="2020" name="ISME J.">
        <title>Uncovering the hidden diversity of litter-decomposition mechanisms in mushroom-forming fungi.</title>
        <authorList>
            <person name="Floudas D."/>
            <person name="Bentzer J."/>
            <person name="Ahren D."/>
            <person name="Johansson T."/>
            <person name="Persson P."/>
            <person name="Tunlid A."/>
        </authorList>
    </citation>
    <scope>NUCLEOTIDE SEQUENCE [LARGE SCALE GENOMIC DNA]</scope>
    <source>
        <strain evidence="3 4">CBS 406.79</strain>
    </source>
</reference>
<keyword evidence="4" id="KW-1185">Reference proteome</keyword>